<keyword evidence="5" id="KW-0687">Ribonucleoprotein</keyword>
<comment type="subcellular location">
    <subcellularLocation>
        <location evidence="1">Mitochondrion</location>
    </subcellularLocation>
</comment>
<dbReference type="SUPFAM" id="SSF52833">
    <property type="entry name" value="Thioredoxin-like"/>
    <property type="match status" value="1"/>
</dbReference>
<dbReference type="EMBL" id="OU896713">
    <property type="protein sequence ID" value="CAH1175656.1"/>
    <property type="molecule type" value="Genomic_DNA"/>
</dbReference>
<dbReference type="InterPro" id="IPR036249">
    <property type="entry name" value="Thioredoxin-like_sf"/>
</dbReference>
<evidence type="ECO:0000256" key="3">
    <source>
        <dbReference type="ARBA" id="ARBA00022980"/>
    </source>
</evidence>
<proteinExistence type="inferred from homology"/>
<evidence type="ECO:0000313" key="9">
    <source>
        <dbReference type="Proteomes" id="UP001153737"/>
    </source>
</evidence>
<comment type="similarity">
    <text evidence="2">Belongs to the mitochondrion-specific ribosomal protein mL43 family.</text>
</comment>
<protein>
    <recommendedName>
        <fullName evidence="6">Large ribosomal subunit protein mL43</fullName>
    </recommendedName>
</protein>
<dbReference type="InterPro" id="IPR039927">
    <property type="entry name" value="Ribosomal_mL43"/>
</dbReference>
<dbReference type="FunFam" id="3.40.30.10:FF:000257">
    <property type="entry name" value="39S ribosomal protein L43"/>
    <property type="match status" value="1"/>
</dbReference>
<feature type="domain" description="Ribosomal protein/NADH dehydrogenase" evidence="7">
    <location>
        <begin position="37"/>
        <end position="110"/>
    </location>
</feature>
<dbReference type="SMART" id="SM00916">
    <property type="entry name" value="L51_S25_CI-B8"/>
    <property type="match status" value="1"/>
</dbReference>
<dbReference type="GO" id="GO:0005762">
    <property type="term" value="C:mitochondrial large ribosomal subunit"/>
    <property type="evidence" value="ECO:0007669"/>
    <property type="project" value="TreeGrafter"/>
</dbReference>
<dbReference type="Proteomes" id="UP001153737">
    <property type="component" value="Chromosome 7"/>
</dbReference>
<reference evidence="8" key="2">
    <citation type="submission" date="2022-10" db="EMBL/GenBank/DDBJ databases">
        <authorList>
            <consortium name="ENA_rothamsted_submissions"/>
            <consortium name="culmorum"/>
            <person name="King R."/>
        </authorList>
    </citation>
    <scope>NUCLEOTIDE SEQUENCE</scope>
</reference>
<keyword evidence="3" id="KW-0689">Ribosomal protein</keyword>
<dbReference type="PANTHER" id="PTHR21396:SF2">
    <property type="entry name" value="LARGE RIBOSOMAL SUBUNIT PROTEIN ML43"/>
    <property type="match status" value="1"/>
</dbReference>
<gene>
    <name evidence="8" type="ORF">PHAECO_LOCUS11053</name>
</gene>
<dbReference type="PANTHER" id="PTHR21396">
    <property type="entry name" value="39S RIBOSOMAL PROTEIN L43"/>
    <property type="match status" value="1"/>
</dbReference>
<evidence type="ECO:0000313" key="8">
    <source>
        <dbReference type="EMBL" id="CAH1175656.1"/>
    </source>
</evidence>
<evidence type="ECO:0000256" key="6">
    <source>
        <dbReference type="ARBA" id="ARBA00035188"/>
    </source>
</evidence>
<accession>A0A9P0DME8</accession>
<organism evidence="8 9">
    <name type="scientific">Phaedon cochleariae</name>
    <name type="common">Mustard beetle</name>
    <dbReference type="NCBI Taxonomy" id="80249"/>
    <lineage>
        <taxon>Eukaryota</taxon>
        <taxon>Metazoa</taxon>
        <taxon>Ecdysozoa</taxon>
        <taxon>Arthropoda</taxon>
        <taxon>Hexapoda</taxon>
        <taxon>Insecta</taxon>
        <taxon>Pterygota</taxon>
        <taxon>Neoptera</taxon>
        <taxon>Endopterygota</taxon>
        <taxon>Coleoptera</taxon>
        <taxon>Polyphaga</taxon>
        <taxon>Cucujiformia</taxon>
        <taxon>Chrysomeloidea</taxon>
        <taxon>Chrysomelidae</taxon>
        <taxon>Chrysomelinae</taxon>
        <taxon>Chrysomelini</taxon>
        <taxon>Phaedon</taxon>
    </lineage>
</organism>
<evidence type="ECO:0000256" key="4">
    <source>
        <dbReference type="ARBA" id="ARBA00023128"/>
    </source>
</evidence>
<dbReference type="AlphaFoldDB" id="A0A9P0DME8"/>
<reference evidence="8" key="1">
    <citation type="submission" date="2022-01" db="EMBL/GenBank/DDBJ databases">
        <authorList>
            <person name="King R."/>
        </authorList>
    </citation>
    <scope>NUCLEOTIDE SEQUENCE</scope>
</reference>
<dbReference type="GO" id="GO:0032543">
    <property type="term" value="P:mitochondrial translation"/>
    <property type="evidence" value="ECO:0007669"/>
    <property type="project" value="InterPro"/>
</dbReference>
<evidence type="ECO:0000256" key="5">
    <source>
        <dbReference type="ARBA" id="ARBA00023274"/>
    </source>
</evidence>
<keyword evidence="4" id="KW-0496">Mitochondrion</keyword>
<evidence type="ECO:0000256" key="1">
    <source>
        <dbReference type="ARBA" id="ARBA00004173"/>
    </source>
</evidence>
<keyword evidence="9" id="KW-1185">Reference proteome</keyword>
<name>A0A9P0DME8_PHACE</name>
<dbReference type="GO" id="GO:0003735">
    <property type="term" value="F:structural constituent of ribosome"/>
    <property type="evidence" value="ECO:0007669"/>
    <property type="project" value="InterPro"/>
</dbReference>
<evidence type="ECO:0000256" key="2">
    <source>
        <dbReference type="ARBA" id="ARBA00006073"/>
    </source>
</evidence>
<sequence length="192" mass="22316">MSNSHLFLKPGFIKVPLQNGVGRYVGQLQRVVLKFCKSSGSSRGMREFIEADLVDFAKNNPGIVVYLKPRRHRTAIIKAEYLNGDIQWLNCRNFTKDEITKWIDLLKTQQKNSTGMRIRKLWHTDNPSIQGPWTPFTFKDPKLNLAKFPDEELSTPDHLNRTSQDELVELFKQQKLEELEKCENVERINATN</sequence>
<dbReference type="Pfam" id="PF05047">
    <property type="entry name" value="L51_S25_CI-B8"/>
    <property type="match status" value="1"/>
</dbReference>
<dbReference type="OrthoDB" id="88at2759"/>
<dbReference type="InterPro" id="IPR007741">
    <property type="entry name" value="Ribosomal_mL43/mS25/NADH_DH"/>
</dbReference>
<dbReference type="Gene3D" id="3.40.30.10">
    <property type="entry name" value="Glutaredoxin"/>
    <property type="match status" value="1"/>
</dbReference>
<evidence type="ECO:0000259" key="7">
    <source>
        <dbReference type="SMART" id="SM00916"/>
    </source>
</evidence>